<evidence type="ECO:0000313" key="9">
    <source>
        <dbReference type="Proteomes" id="UP000789739"/>
    </source>
</evidence>
<comment type="caution">
    <text evidence="8">The sequence shown here is derived from an EMBL/GenBank/DDBJ whole genome shotgun (WGS) entry which is preliminary data.</text>
</comment>
<dbReference type="GO" id="GO:0003899">
    <property type="term" value="F:DNA-directed RNA polymerase activity"/>
    <property type="evidence" value="ECO:0007669"/>
    <property type="project" value="InterPro"/>
</dbReference>
<evidence type="ECO:0000256" key="4">
    <source>
        <dbReference type="ARBA" id="ARBA00023163"/>
    </source>
</evidence>
<keyword evidence="9" id="KW-1185">Reference proteome</keyword>
<keyword evidence="5" id="KW-0687">Ribonucleoprotein</keyword>
<dbReference type="Gene3D" id="3.30.1360.10">
    <property type="entry name" value="RNA polymerase, RBP11-like subunit"/>
    <property type="match status" value="1"/>
</dbReference>
<dbReference type="GO" id="GO:0006412">
    <property type="term" value="P:translation"/>
    <property type="evidence" value="ECO:0007669"/>
    <property type="project" value="InterPro"/>
</dbReference>
<dbReference type="InterPro" id="IPR011262">
    <property type="entry name" value="DNA-dir_RNA_pol_insert"/>
</dbReference>
<dbReference type="GO" id="GO:0003735">
    <property type="term" value="F:structural constituent of ribosome"/>
    <property type="evidence" value="ECO:0007669"/>
    <property type="project" value="InterPro"/>
</dbReference>
<feature type="region of interest" description="Disordered" evidence="6">
    <location>
        <begin position="70"/>
        <end position="92"/>
    </location>
</feature>
<proteinExistence type="inferred from homology"/>
<dbReference type="EMBL" id="CAJVPI010000234">
    <property type="protein sequence ID" value="CAG8505392.1"/>
    <property type="molecule type" value="Genomic_DNA"/>
</dbReference>
<organism evidence="8 9">
    <name type="scientific">Paraglomus brasilianum</name>
    <dbReference type="NCBI Taxonomy" id="144538"/>
    <lineage>
        <taxon>Eukaryota</taxon>
        <taxon>Fungi</taxon>
        <taxon>Fungi incertae sedis</taxon>
        <taxon>Mucoromycota</taxon>
        <taxon>Glomeromycotina</taxon>
        <taxon>Glomeromycetes</taxon>
        <taxon>Paraglomerales</taxon>
        <taxon>Paraglomeraceae</taxon>
        <taxon>Paraglomus</taxon>
    </lineage>
</organism>
<name>A0A9N9F337_9GLOM</name>
<gene>
    <name evidence="8" type="ORF">PBRASI_LOCUS2829</name>
</gene>
<dbReference type="InterPro" id="IPR036967">
    <property type="entry name" value="Ribosomal_uS11_sf"/>
</dbReference>
<dbReference type="InterPro" id="IPR036603">
    <property type="entry name" value="RBP11-like"/>
</dbReference>
<feature type="domain" description="DNA-directed RNA polymerase RpoA/D/Rpb3-type" evidence="7">
    <location>
        <begin position="263"/>
        <end position="468"/>
    </location>
</feature>
<keyword evidence="2" id="KW-0240">DNA-directed RNA polymerase</keyword>
<evidence type="ECO:0000256" key="3">
    <source>
        <dbReference type="ARBA" id="ARBA00022980"/>
    </source>
</evidence>
<evidence type="ECO:0000256" key="6">
    <source>
        <dbReference type="SAM" id="MobiDB-lite"/>
    </source>
</evidence>
<dbReference type="InterPro" id="IPR011263">
    <property type="entry name" value="DNA-dir_RNA_pol_RpoA/D/Rpb3"/>
</dbReference>
<dbReference type="GO" id="GO:0046983">
    <property type="term" value="F:protein dimerization activity"/>
    <property type="evidence" value="ECO:0007669"/>
    <property type="project" value="InterPro"/>
</dbReference>
<dbReference type="GO" id="GO:1990904">
    <property type="term" value="C:ribonucleoprotein complex"/>
    <property type="evidence" value="ECO:0007669"/>
    <property type="project" value="UniProtKB-KW"/>
</dbReference>
<reference evidence="8" key="1">
    <citation type="submission" date="2021-06" db="EMBL/GenBank/DDBJ databases">
        <authorList>
            <person name="Kallberg Y."/>
            <person name="Tangrot J."/>
            <person name="Rosling A."/>
        </authorList>
    </citation>
    <scope>NUCLEOTIDE SEQUENCE</scope>
    <source>
        <strain evidence="8">BR232B</strain>
    </source>
</reference>
<evidence type="ECO:0000256" key="2">
    <source>
        <dbReference type="ARBA" id="ARBA00022478"/>
    </source>
</evidence>
<feature type="compositionally biased region" description="Low complexity" evidence="6">
    <location>
        <begin position="128"/>
        <end position="138"/>
    </location>
</feature>
<keyword evidence="3" id="KW-0689">Ribosomal protein</keyword>
<dbReference type="AlphaFoldDB" id="A0A9N9F337"/>
<dbReference type="Pfam" id="PF01000">
    <property type="entry name" value="RNA_pol_A_bac"/>
    <property type="match status" value="1"/>
</dbReference>
<dbReference type="Gene3D" id="3.30.420.80">
    <property type="entry name" value="Ribosomal protein S11"/>
    <property type="match status" value="1"/>
</dbReference>
<keyword evidence="4" id="KW-0804">Transcription</keyword>
<feature type="compositionally biased region" description="Basic and acidic residues" evidence="6">
    <location>
        <begin position="76"/>
        <end position="89"/>
    </location>
</feature>
<dbReference type="Pfam" id="PF00411">
    <property type="entry name" value="Ribosomal_S11"/>
    <property type="match status" value="1"/>
</dbReference>
<protein>
    <submittedName>
        <fullName evidence="8">5703_t:CDS:1</fullName>
    </submittedName>
</protein>
<feature type="region of interest" description="Disordered" evidence="6">
    <location>
        <begin position="124"/>
        <end position="143"/>
    </location>
</feature>
<dbReference type="GO" id="GO:0005840">
    <property type="term" value="C:ribosome"/>
    <property type="evidence" value="ECO:0007669"/>
    <property type="project" value="UniProtKB-KW"/>
</dbReference>
<dbReference type="OrthoDB" id="1654884at2759"/>
<dbReference type="Proteomes" id="UP000789739">
    <property type="component" value="Unassembled WGS sequence"/>
</dbReference>
<dbReference type="InterPro" id="IPR001971">
    <property type="entry name" value="Ribosomal_uS11"/>
</dbReference>
<evidence type="ECO:0000256" key="1">
    <source>
        <dbReference type="ARBA" id="ARBA00006194"/>
    </source>
</evidence>
<dbReference type="SUPFAM" id="SSF53137">
    <property type="entry name" value="Translational machinery components"/>
    <property type="match status" value="1"/>
</dbReference>
<dbReference type="SUPFAM" id="SSF55257">
    <property type="entry name" value="RBP11-like subunits of RNA polymerase"/>
    <property type="match status" value="1"/>
</dbReference>
<sequence>MTEFREEVKKIENKYSPNELAEVFMTATNHYTKENRPQTKEVKISGNAEQGKITFQQLAQTVANHDEFRFFPSHQPEPKEEPGKEKNDNSSHLAKKLRQTARLEKLSSEEEINEFKDKLIKEVARQKSASQTPSSPSQSERENKFPFFAKTAIAVIILAAVENGDVLTTVSAGSVDLGNNKKVTGTKKATAFMAEKATEEIIRRAAEFGVYNVEIQVKGIGAGRDSVIKKILEQKSLNVEGLTDRTPNRHEIEEIVVKNKPHTSSFVFHHLPSGMGITLGNYLRHFLLKYNGGIASLGAKISDRNGPVESEFSTLVGVKEVTSYLIINLKKIIVEEKKIKEGIFCLELSVENKEKKEKVITAGDFQKDKDIEIKNPDLYLATLAASTEEEQEKKYFSEEEDVIAFDTDYSPIKGGLVNFKVNSQVISQEKTEEELTLTITTNGAVAPKKALQETLELSKSSFNAITELINSEKKQKLIAETK</sequence>
<evidence type="ECO:0000259" key="7">
    <source>
        <dbReference type="SMART" id="SM00662"/>
    </source>
</evidence>
<comment type="similarity">
    <text evidence="1">Belongs to the universal ribosomal protein uS11 family.</text>
</comment>
<dbReference type="GO" id="GO:0006351">
    <property type="term" value="P:DNA-templated transcription"/>
    <property type="evidence" value="ECO:0007669"/>
    <property type="project" value="InterPro"/>
</dbReference>
<evidence type="ECO:0000313" key="8">
    <source>
        <dbReference type="EMBL" id="CAG8505392.1"/>
    </source>
</evidence>
<evidence type="ECO:0000256" key="5">
    <source>
        <dbReference type="ARBA" id="ARBA00023274"/>
    </source>
</evidence>
<dbReference type="Gene3D" id="2.170.120.12">
    <property type="entry name" value="DNA-directed RNA polymerase, insert domain"/>
    <property type="match status" value="1"/>
</dbReference>
<dbReference type="InterPro" id="IPR036643">
    <property type="entry name" value="RNApol_insert_sf"/>
</dbReference>
<dbReference type="SMART" id="SM00662">
    <property type="entry name" value="RPOLD"/>
    <property type="match status" value="1"/>
</dbReference>
<accession>A0A9N9F337</accession>
<dbReference type="GO" id="GO:0055029">
    <property type="term" value="C:nuclear DNA-directed RNA polymerase complex"/>
    <property type="evidence" value="ECO:0007669"/>
    <property type="project" value="UniProtKB-ARBA"/>
</dbReference>
<dbReference type="Pfam" id="PF01193">
    <property type="entry name" value="RNA_pol_L"/>
    <property type="match status" value="1"/>
</dbReference>
<dbReference type="SUPFAM" id="SSF56553">
    <property type="entry name" value="Insert subdomain of RNA polymerase alpha subunit"/>
    <property type="match status" value="1"/>
</dbReference>